<evidence type="ECO:0000259" key="4">
    <source>
        <dbReference type="PROSITE" id="PS50043"/>
    </source>
</evidence>
<dbReference type="PROSITE" id="PS50043">
    <property type="entry name" value="HTH_LUXR_2"/>
    <property type="match status" value="1"/>
</dbReference>
<evidence type="ECO:0000256" key="1">
    <source>
        <dbReference type="ARBA" id="ARBA00022553"/>
    </source>
</evidence>
<evidence type="ECO:0000259" key="5">
    <source>
        <dbReference type="PROSITE" id="PS50110"/>
    </source>
</evidence>
<dbReference type="InterPro" id="IPR051015">
    <property type="entry name" value="EvgA-like"/>
</dbReference>
<dbReference type="GO" id="GO:0006355">
    <property type="term" value="P:regulation of DNA-templated transcription"/>
    <property type="evidence" value="ECO:0007669"/>
    <property type="project" value="InterPro"/>
</dbReference>
<dbReference type="CDD" id="cd17535">
    <property type="entry name" value="REC_NarL-like"/>
    <property type="match status" value="1"/>
</dbReference>
<dbReference type="SUPFAM" id="SSF46894">
    <property type="entry name" value="C-terminal effector domain of the bipartite response regulators"/>
    <property type="match status" value="1"/>
</dbReference>
<dbReference type="PRINTS" id="PR00038">
    <property type="entry name" value="HTHLUXR"/>
</dbReference>
<keyword evidence="1 3" id="KW-0597">Phosphoprotein</keyword>
<keyword evidence="7" id="KW-1185">Reference proteome</keyword>
<dbReference type="KEGG" id="rhp:LPB142_16285"/>
<dbReference type="Gene3D" id="3.40.50.2300">
    <property type="match status" value="1"/>
</dbReference>
<dbReference type="InterPro" id="IPR011006">
    <property type="entry name" value="CheY-like_superfamily"/>
</dbReference>
<dbReference type="GO" id="GO:0000160">
    <property type="term" value="P:phosphorelay signal transduction system"/>
    <property type="evidence" value="ECO:0007669"/>
    <property type="project" value="InterPro"/>
</dbReference>
<proteinExistence type="predicted"/>
<dbReference type="PANTHER" id="PTHR45566:SF1">
    <property type="entry name" value="HTH-TYPE TRANSCRIPTIONAL REGULATOR YHJB-RELATED"/>
    <property type="match status" value="1"/>
</dbReference>
<evidence type="ECO:0000313" key="7">
    <source>
        <dbReference type="Proteomes" id="UP000176562"/>
    </source>
</evidence>
<dbReference type="STRING" id="1850250.LPB142_16285"/>
<dbReference type="EMBL" id="CP017781">
    <property type="protein sequence ID" value="AOZ71137.1"/>
    <property type="molecule type" value="Genomic_DNA"/>
</dbReference>
<feature type="modified residue" description="4-aspartylphosphate" evidence="3">
    <location>
        <position position="56"/>
    </location>
</feature>
<dbReference type="Proteomes" id="UP000176562">
    <property type="component" value="Chromosome"/>
</dbReference>
<reference evidence="6 7" key="1">
    <citation type="submission" date="2016-10" db="EMBL/GenBank/DDBJ databases">
        <title>Rhodobacter sp. LPB0142, isolated from sea water.</title>
        <authorList>
            <person name="Kim E."/>
            <person name="Yi H."/>
        </authorList>
    </citation>
    <scope>NUCLEOTIDE SEQUENCE [LARGE SCALE GENOMIC DNA]</scope>
    <source>
        <strain evidence="6 7">LPB0142</strain>
    </source>
</reference>
<evidence type="ECO:0000313" key="6">
    <source>
        <dbReference type="EMBL" id="AOZ71137.1"/>
    </source>
</evidence>
<dbReference type="InterPro" id="IPR001789">
    <property type="entry name" value="Sig_transdc_resp-reg_receiver"/>
</dbReference>
<dbReference type="PROSITE" id="PS50110">
    <property type="entry name" value="RESPONSE_REGULATORY"/>
    <property type="match status" value="1"/>
</dbReference>
<feature type="domain" description="HTH luxR-type" evidence="4">
    <location>
        <begin position="144"/>
        <end position="209"/>
    </location>
</feature>
<dbReference type="Gene3D" id="1.10.10.10">
    <property type="entry name" value="Winged helix-like DNA-binding domain superfamily/Winged helix DNA-binding domain"/>
    <property type="match status" value="1"/>
</dbReference>
<sequence>MKRLRVLVADDHNLVRDALAEVIQTTQQFEVAVANSLGATHEAISKSGPFDIVLLDLNMPDMKGVPSVEMTVRMPGAGAVVLFSGNAPRDVVLQALAKGARGFIPKNMRLAALPNALNLVASGEVYLPASMLGTPPDAGQPGVIEGCVAQLSDRETEVLRLVVAGLPNKEIARRTDSSEVRVKMHMRMICKKLAVANRTSAAMKARELGLC</sequence>
<organism evidence="6 7">
    <name type="scientific">Rhodobacter xanthinilyticus</name>
    <dbReference type="NCBI Taxonomy" id="1850250"/>
    <lineage>
        <taxon>Bacteria</taxon>
        <taxon>Pseudomonadati</taxon>
        <taxon>Pseudomonadota</taxon>
        <taxon>Alphaproteobacteria</taxon>
        <taxon>Rhodobacterales</taxon>
        <taxon>Rhodobacter group</taxon>
        <taxon>Rhodobacter</taxon>
    </lineage>
</organism>
<dbReference type="AlphaFoldDB" id="A0A1D9MH07"/>
<dbReference type="CDD" id="cd06170">
    <property type="entry name" value="LuxR_C_like"/>
    <property type="match status" value="1"/>
</dbReference>
<accession>A0A1D9MH07</accession>
<evidence type="ECO:0000256" key="2">
    <source>
        <dbReference type="ARBA" id="ARBA00023125"/>
    </source>
</evidence>
<name>A0A1D9MH07_9RHOB</name>
<protein>
    <recommendedName>
        <fullName evidence="8">DNA-binding response regulator</fullName>
    </recommendedName>
</protein>
<dbReference type="SMART" id="SM00448">
    <property type="entry name" value="REC"/>
    <property type="match status" value="1"/>
</dbReference>
<dbReference type="InterPro" id="IPR000792">
    <property type="entry name" value="Tscrpt_reg_LuxR_C"/>
</dbReference>
<dbReference type="InterPro" id="IPR058245">
    <property type="entry name" value="NreC/VraR/RcsB-like_REC"/>
</dbReference>
<dbReference type="Pfam" id="PF00196">
    <property type="entry name" value="GerE"/>
    <property type="match status" value="1"/>
</dbReference>
<dbReference type="PANTHER" id="PTHR45566">
    <property type="entry name" value="HTH-TYPE TRANSCRIPTIONAL REGULATOR YHJB-RELATED"/>
    <property type="match status" value="1"/>
</dbReference>
<dbReference type="InterPro" id="IPR016032">
    <property type="entry name" value="Sig_transdc_resp-reg_C-effctor"/>
</dbReference>
<gene>
    <name evidence="6" type="ORF">LPB142_16285</name>
</gene>
<dbReference type="SMART" id="SM00421">
    <property type="entry name" value="HTH_LUXR"/>
    <property type="match status" value="1"/>
</dbReference>
<dbReference type="GO" id="GO:0003677">
    <property type="term" value="F:DNA binding"/>
    <property type="evidence" value="ECO:0007669"/>
    <property type="project" value="UniProtKB-KW"/>
</dbReference>
<dbReference type="InterPro" id="IPR036388">
    <property type="entry name" value="WH-like_DNA-bd_sf"/>
</dbReference>
<keyword evidence="2" id="KW-0238">DNA-binding</keyword>
<dbReference type="Pfam" id="PF00072">
    <property type="entry name" value="Response_reg"/>
    <property type="match status" value="1"/>
</dbReference>
<feature type="domain" description="Response regulatory" evidence="5">
    <location>
        <begin position="5"/>
        <end position="121"/>
    </location>
</feature>
<evidence type="ECO:0008006" key="8">
    <source>
        <dbReference type="Google" id="ProtNLM"/>
    </source>
</evidence>
<dbReference type="SUPFAM" id="SSF52172">
    <property type="entry name" value="CheY-like"/>
    <property type="match status" value="1"/>
</dbReference>
<evidence type="ECO:0000256" key="3">
    <source>
        <dbReference type="PROSITE-ProRule" id="PRU00169"/>
    </source>
</evidence>